<sequence>MYTEQQGSAPEQFDPSLFKFPKKEVRRRPRMDVRTRHHELKVRTPPSMEIAHQRALEERRLEASKKPVETIKKIVKAPTFEPKFEKLLENIERLVVEQRKKIAQLQSVYDKAWFGRGKKLQELETAKTKRTELLKKRNEVRKEAGIIDIEDDLMTETTTENKLEKLLENIKAELGKKRTEILRLKSKYDKAWFGRETKHKQFEEAKKDFILYARKLKETHKDIKNIKNKELNEYLDAFEKNLFDEWKE</sequence>
<feature type="region of interest" description="Disordered" evidence="2">
    <location>
        <begin position="24"/>
        <end position="50"/>
    </location>
</feature>
<evidence type="ECO:0000256" key="1">
    <source>
        <dbReference type="SAM" id="Coils"/>
    </source>
</evidence>
<evidence type="ECO:0000313" key="3">
    <source>
        <dbReference type="EMBL" id="KKR04929.1"/>
    </source>
</evidence>
<reference evidence="3 4" key="1">
    <citation type="journal article" date="2015" name="Nature">
        <title>rRNA introns, odd ribosomes, and small enigmatic genomes across a large radiation of phyla.</title>
        <authorList>
            <person name="Brown C.T."/>
            <person name="Hug L.A."/>
            <person name="Thomas B.C."/>
            <person name="Sharon I."/>
            <person name="Castelle C.J."/>
            <person name="Singh A."/>
            <person name="Wilkins M.J."/>
            <person name="Williams K.H."/>
            <person name="Banfield J.F."/>
        </authorList>
    </citation>
    <scope>NUCLEOTIDE SEQUENCE [LARGE SCALE GENOMIC DNA]</scope>
</reference>
<feature type="compositionally biased region" description="Basic residues" evidence="2">
    <location>
        <begin position="24"/>
        <end position="40"/>
    </location>
</feature>
<feature type="coiled-coil region" evidence="1">
    <location>
        <begin position="88"/>
        <end position="187"/>
    </location>
</feature>
<dbReference type="AlphaFoldDB" id="A0A0G0MLM8"/>
<evidence type="ECO:0000256" key="2">
    <source>
        <dbReference type="SAM" id="MobiDB-lite"/>
    </source>
</evidence>
<protein>
    <submittedName>
        <fullName evidence="3">Uncharacterized protein</fullName>
    </submittedName>
</protein>
<keyword evidence="1" id="KW-0175">Coiled coil</keyword>
<name>A0A0G0MLM8_9BACT</name>
<evidence type="ECO:0000313" key="4">
    <source>
        <dbReference type="Proteomes" id="UP000033935"/>
    </source>
</evidence>
<dbReference type="EMBL" id="LBWG01000002">
    <property type="protein sequence ID" value="KKR04929.1"/>
    <property type="molecule type" value="Genomic_DNA"/>
</dbReference>
<organism evidence="3 4">
    <name type="scientific">Candidatus Uhrbacteria bacterium GW2011_GWF2_39_13</name>
    <dbReference type="NCBI Taxonomy" id="1618995"/>
    <lineage>
        <taxon>Bacteria</taxon>
        <taxon>Candidatus Uhriibacteriota</taxon>
    </lineage>
</organism>
<proteinExistence type="predicted"/>
<comment type="caution">
    <text evidence="3">The sequence shown here is derived from an EMBL/GenBank/DDBJ whole genome shotgun (WGS) entry which is preliminary data.</text>
</comment>
<gene>
    <name evidence="3" type="ORF">UT30_C0002G0046</name>
</gene>
<accession>A0A0G0MLM8</accession>
<dbReference type="Proteomes" id="UP000033935">
    <property type="component" value="Unassembled WGS sequence"/>
</dbReference>